<evidence type="ECO:0000313" key="3">
    <source>
        <dbReference type="EMBL" id="QGU32932.1"/>
    </source>
</evidence>
<reference evidence="3 4" key="1">
    <citation type="submission" date="2019-12" db="EMBL/GenBank/DDBJ databases">
        <title>The complete genome of the thermophilic, anoxygenic phototrophic gammaproteobacterium Thermochromatium tepidum.</title>
        <authorList>
            <person name="Sattley W.M."/>
            <person name="Swingley W.D."/>
            <person name="Burchell B.M."/>
            <person name="Gurbani S.A."/>
            <person name="Kujawa C.M."/>
            <person name="Nuccio D.A."/>
            <person name="Schladweiler J."/>
            <person name="Shaffer K.N."/>
            <person name="Stokes L.M."/>
            <person name="Touchman J.W."/>
            <person name="Blankenship R.E."/>
            <person name="Madigan M.T."/>
        </authorList>
    </citation>
    <scope>NUCLEOTIDE SEQUENCE [LARGE SCALE GENOMIC DNA]</scope>
    <source>
        <strain evidence="3 4">ATCC 43061</strain>
    </source>
</reference>
<evidence type="ECO:0000313" key="4">
    <source>
        <dbReference type="Proteomes" id="UP000426424"/>
    </source>
</evidence>
<dbReference type="PANTHER" id="PTHR32097:SF3">
    <property type="entry name" value="TELLURITE RESISTANCE PROTEIN"/>
    <property type="match status" value="1"/>
</dbReference>
<dbReference type="PANTHER" id="PTHR32097">
    <property type="entry name" value="CAMP-BINDING PROTEIN 1-RELATED"/>
    <property type="match status" value="1"/>
</dbReference>
<evidence type="ECO:0000256" key="1">
    <source>
        <dbReference type="ARBA" id="ARBA00022686"/>
    </source>
</evidence>
<dbReference type="Pfam" id="PF02342">
    <property type="entry name" value="TerD"/>
    <property type="match status" value="1"/>
</dbReference>
<dbReference type="OrthoDB" id="5756874at2"/>
<dbReference type="InterPro" id="IPR003325">
    <property type="entry name" value="TerD"/>
</dbReference>
<dbReference type="Gene3D" id="3.40.50.410">
    <property type="entry name" value="von Willebrand factor, type A domain"/>
    <property type="match status" value="1"/>
</dbReference>
<dbReference type="Pfam" id="PF10138">
    <property type="entry name" value="vWA-TerF-like"/>
    <property type="match status" value="1"/>
</dbReference>
<dbReference type="Proteomes" id="UP000426424">
    <property type="component" value="Chromosome"/>
</dbReference>
<dbReference type="SMART" id="SM00327">
    <property type="entry name" value="VWA"/>
    <property type="match status" value="1"/>
</dbReference>
<dbReference type="InterPro" id="IPR002035">
    <property type="entry name" value="VWF_A"/>
</dbReference>
<sequence length="416" mass="45556">MQLSRGQRVALPDLMSSVDLEVGIDLEGIAADVSCFGVDAAGRLADERYMTFFNQPQTPCGGVQLASPAGFEAGFRLALDQLPASIDRLVFVAAIDGAGTMRQLTTGRLCLIEHGQVKASFALRGSDFADERALMLAEIYRKGGVWRLSATGQGFSGGLAALVHHFGGEVAEPAPVAPSPEPVRLSLDKRVEQQAPQLVSLVKTARLSLAKQGLQGLRARVGLVLDASGSMGHQYKSGRVQELLDRVLPLALHFDDDGRLDVWAFDTTPKPLDPATLDNIGDYINTVRGGWKRWYGGTNDEPRVMREVIDHYRRDPQAPPAYVLFVSDGGVHQNRAITELMREAAHYPIFWQFMGLGGRNYGILEKLDTLSGRLVDNCGFFAIDDLHDLTDAQLYDRLLQEFPSWLQAARGQGIIR</sequence>
<dbReference type="InterPro" id="IPR019303">
    <property type="entry name" value="vWA_TerF_C"/>
</dbReference>
<feature type="domain" description="VWFA" evidence="2">
    <location>
        <begin position="220"/>
        <end position="398"/>
    </location>
</feature>
<protein>
    <submittedName>
        <fullName evidence="3">Tellurium resistance protein</fullName>
    </submittedName>
</protein>
<dbReference type="GO" id="GO:0046690">
    <property type="term" value="P:response to tellurium ion"/>
    <property type="evidence" value="ECO:0007669"/>
    <property type="project" value="UniProtKB-KW"/>
</dbReference>
<name>A0A6I6E524_THETI</name>
<keyword evidence="4" id="KW-1185">Reference proteome</keyword>
<dbReference type="CDD" id="cd06974">
    <property type="entry name" value="TerD_like"/>
    <property type="match status" value="1"/>
</dbReference>
<organism evidence="3 4">
    <name type="scientific">Thermochromatium tepidum ATCC 43061</name>
    <dbReference type="NCBI Taxonomy" id="316276"/>
    <lineage>
        <taxon>Bacteria</taxon>
        <taxon>Pseudomonadati</taxon>
        <taxon>Pseudomonadota</taxon>
        <taxon>Gammaproteobacteria</taxon>
        <taxon>Chromatiales</taxon>
        <taxon>Chromatiaceae</taxon>
        <taxon>Thermochromatium</taxon>
    </lineage>
</organism>
<dbReference type="CDD" id="cd00198">
    <property type="entry name" value="vWFA"/>
    <property type="match status" value="1"/>
</dbReference>
<accession>A0A6I6E524</accession>
<dbReference type="SUPFAM" id="SSF53300">
    <property type="entry name" value="vWA-like"/>
    <property type="match status" value="1"/>
</dbReference>
<gene>
    <name evidence="3" type="ORF">E6P07_08015</name>
</gene>
<keyword evidence="1" id="KW-0778">Tellurium resistance</keyword>
<dbReference type="InterPro" id="IPR051324">
    <property type="entry name" value="Stress/Tellurium_Resist"/>
</dbReference>
<dbReference type="KEGG" id="ttp:E6P07_08015"/>
<dbReference type="PROSITE" id="PS50234">
    <property type="entry name" value="VWFA"/>
    <property type="match status" value="1"/>
</dbReference>
<dbReference type="Gene3D" id="2.60.60.30">
    <property type="entry name" value="sav2460 like domains"/>
    <property type="match status" value="1"/>
</dbReference>
<dbReference type="EMBL" id="CP039268">
    <property type="protein sequence ID" value="QGU32932.1"/>
    <property type="molecule type" value="Genomic_DNA"/>
</dbReference>
<proteinExistence type="predicted"/>
<dbReference type="InterPro" id="IPR036465">
    <property type="entry name" value="vWFA_dom_sf"/>
</dbReference>
<dbReference type="RefSeq" id="WP_153975126.1">
    <property type="nucleotide sequence ID" value="NZ_CP039268.1"/>
</dbReference>
<evidence type="ECO:0000259" key="2">
    <source>
        <dbReference type="PROSITE" id="PS50234"/>
    </source>
</evidence>
<dbReference type="AlphaFoldDB" id="A0A6I6E524"/>